<proteinExistence type="predicted"/>
<evidence type="ECO:0000256" key="1">
    <source>
        <dbReference type="ARBA" id="ARBA00004370"/>
    </source>
</evidence>
<keyword evidence="2" id="KW-0812">Transmembrane</keyword>
<dbReference type="Gene3D" id="3.40.50.2300">
    <property type="match status" value="2"/>
</dbReference>
<evidence type="ECO:0000313" key="7">
    <source>
        <dbReference type="EMBL" id="CAF4778964.1"/>
    </source>
</evidence>
<keyword evidence="5" id="KW-0325">Glycoprotein</keyword>
<dbReference type="Proteomes" id="UP000663873">
    <property type="component" value="Unassembled WGS sequence"/>
</dbReference>
<evidence type="ECO:0000313" key="8">
    <source>
        <dbReference type="Proteomes" id="UP000663873"/>
    </source>
</evidence>
<dbReference type="SUPFAM" id="SSF53822">
    <property type="entry name" value="Periplasmic binding protein-like I"/>
    <property type="match status" value="1"/>
</dbReference>
<name>A0A821N675_9BILA</name>
<keyword evidence="8" id="KW-1185">Reference proteome</keyword>
<dbReference type="PANTHER" id="PTHR24060">
    <property type="entry name" value="METABOTROPIC GLUTAMATE RECEPTOR"/>
    <property type="match status" value="1"/>
</dbReference>
<gene>
    <name evidence="7" type="ORF">UJA718_LOCUS40284</name>
</gene>
<dbReference type="InterPro" id="IPR050726">
    <property type="entry name" value="mGluR"/>
</dbReference>
<comment type="caution">
    <text evidence="7">The sequence shown here is derived from an EMBL/GenBank/DDBJ whole genome shotgun (WGS) entry which is preliminary data.</text>
</comment>
<reference evidence="7" key="1">
    <citation type="submission" date="2021-02" db="EMBL/GenBank/DDBJ databases">
        <authorList>
            <person name="Nowell W R."/>
        </authorList>
    </citation>
    <scope>NUCLEOTIDE SEQUENCE</scope>
</reference>
<evidence type="ECO:0000256" key="3">
    <source>
        <dbReference type="ARBA" id="ARBA00022989"/>
    </source>
</evidence>
<comment type="subcellular location">
    <subcellularLocation>
        <location evidence="1">Membrane</location>
    </subcellularLocation>
</comment>
<feature type="non-terminal residue" evidence="7">
    <location>
        <position position="178"/>
    </location>
</feature>
<dbReference type="InterPro" id="IPR001828">
    <property type="entry name" value="ANF_lig-bd_rcpt"/>
</dbReference>
<sequence length="178" mass="20100">TKEDARKLLQAIKLFNGTFQPVLIASDAWGKESSVVINGETDEIAIGALTLELVSIQPANFDKYFNSLKPDLPAGIIFKNITNKYSKTISSRNPWFNEFWENRFGCNLTTSSTCLNYQLNETNWDSKLQFIVDATYVFAHALHEYLNCSSLSCPNASLLDLDIDGKKLFQLILEKTFT</sequence>
<evidence type="ECO:0000256" key="5">
    <source>
        <dbReference type="ARBA" id="ARBA00023180"/>
    </source>
</evidence>
<protein>
    <recommendedName>
        <fullName evidence="6">Receptor ligand binding region domain-containing protein</fullName>
    </recommendedName>
</protein>
<feature type="non-terminal residue" evidence="7">
    <location>
        <position position="1"/>
    </location>
</feature>
<organism evidence="7 8">
    <name type="scientific">Rotaria socialis</name>
    <dbReference type="NCBI Taxonomy" id="392032"/>
    <lineage>
        <taxon>Eukaryota</taxon>
        <taxon>Metazoa</taxon>
        <taxon>Spiralia</taxon>
        <taxon>Gnathifera</taxon>
        <taxon>Rotifera</taxon>
        <taxon>Eurotatoria</taxon>
        <taxon>Bdelloidea</taxon>
        <taxon>Philodinida</taxon>
        <taxon>Philodinidae</taxon>
        <taxon>Rotaria</taxon>
    </lineage>
</organism>
<evidence type="ECO:0000259" key="6">
    <source>
        <dbReference type="Pfam" id="PF01094"/>
    </source>
</evidence>
<dbReference type="InterPro" id="IPR028082">
    <property type="entry name" value="Peripla_BP_I"/>
</dbReference>
<evidence type="ECO:0000256" key="2">
    <source>
        <dbReference type="ARBA" id="ARBA00022692"/>
    </source>
</evidence>
<dbReference type="Pfam" id="PF01094">
    <property type="entry name" value="ANF_receptor"/>
    <property type="match status" value="1"/>
</dbReference>
<dbReference type="GO" id="GO:0016020">
    <property type="term" value="C:membrane"/>
    <property type="evidence" value="ECO:0007669"/>
    <property type="project" value="UniProtKB-SubCell"/>
</dbReference>
<dbReference type="EMBL" id="CAJOBP010044276">
    <property type="protein sequence ID" value="CAF4778964.1"/>
    <property type="molecule type" value="Genomic_DNA"/>
</dbReference>
<keyword evidence="4" id="KW-0472">Membrane</keyword>
<keyword evidence="3" id="KW-1133">Transmembrane helix</keyword>
<dbReference type="AlphaFoldDB" id="A0A821N675"/>
<accession>A0A821N675</accession>
<evidence type="ECO:0000256" key="4">
    <source>
        <dbReference type="ARBA" id="ARBA00023136"/>
    </source>
</evidence>
<feature type="domain" description="Receptor ligand binding region" evidence="6">
    <location>
        <begin position="3"/>
        <end position="157"/>
    </location>
</feature>